<sequence>MAGRTWMAVLMGTVAWTGARGDPYDEPGPCRHRRETMDVDTATWEQDVEVEITVPQCDVIEPPYPIVYFYQGFGARARDYYSYADRLASWGYAVLQHNANTGDRDELELGFYPDVMEAVKSSSVGQDLDFTKVGTAGHSRGGRLAAMTLEQQDDVSFGILIDPVDDDQRSGSRSIGNLGRPVAIIGSSLTTECFPSEITYEEFFAQSASGTWLQVIQDAGHSQFSMAAEGVIQRQVDPCARGDRAIVDILELTYPTMVAWADYQLHGVETNRYFDWVRIQEEEEHITWQER</sequence>
<feature type="chain" id="PRO_5036192470" description="Chlorophyllase" evidence="1">
    <location>
        <begin position="22"/>
        <end position="291"/>
    </location>
</feature>
<protein>
    <recommendedName>
        <fullName evidence="4">Chlorophyllase</fullName>
    </recommendedName>
</protein>
<reference evidence="3" key="1">
    <citation type="submission" date="2021-01" db="EMBL/GenBank/DDBJ databases">
        <authorList>
            <person name="Corre E."/>
            <person name="Pelletier E."/>
            <person name="Niang G."/>
            <person name="Scheremetjew M."/>
            <person name="Finn R."/>
            <person name="Kale V."/>
            <person name="Holt S."/>
            <person name="Cochrane G."/>
            <person name="Meng A."/>
            <person name="Brown T."/>
            <person name="Cohen L."/>
        </authorList>
    </citation>
    <scope>NUCLEOTIDE SEQUENCE</scope>
    <source>
        <strain evidence="3">CCMP1897</strain>
    </source>
</reference>
<evidence type="ECO:0000256" key="1">
    <source>
        <dbReference type="SAM" id="SignalP"/>
    </source>
</evidence>
<dbReference type="Pfam" id="PF07224">
    <property type="entry name" value="Chlorophyllase"/>
    <property type="match status" value="1"/>
</dbReference>
<evidence type="ECO:0000313" key="2">
    <source>
        <dbReference type="EMBL" id="CAE0609261.1"/>
    </source>
</evidence>
<dbReference type="EMBL" id="HBIS01003427">
    <property type="protein sequence ID" value="CAE0609263.1"/>
    <property type="molecule type" value="Transcribed_RNA"/>
</dbReference>
<dbReference type="InterPro" id="IPR017395">
    <property type="entry name" value="Chlorophyllase-like"/>
</dbReference>
<feature type="signal peptide" evidence="1">
    <location>
        <begin position="1"/>
        <end position="21"/>
    </location>
</feature>
<dbReference type="Gene3D" id="3.40.50.1820">
    <property type="entry name" value="alpha/beta hydrolase"/>
    <property type="match status" value="1"/>
</dbReference>
<dbReference type="PANTHER" id="PTHR33428:SF14">
    <property type="entry name" value="CARBOXYLESTERASE TYPE B DOMAIN-CONTAINING PROTEIN"/>
    <property type="match status" value="1"/>
</dbReference>
<dbReference type="PANTHER" id="PTHR33428">
    <property type="entry name" value="CHLOROPHYLLASE-2, CHLOROPLASTIC"/>
    <property type="match status" value="1"/>
</dbReference>
<dbReference type="EMBL" id="HBIS01003425">
    <property type="protein sequence ID" value="CAE0609261.1"/>
    <property type="molecule type" value="Transcribed_RNA"/>
</dbReference>
<organism evidence="3">
    <name type="scientific">Picocystis salinarum</name>
    <dbReference type="NCBI Taxonomy" id="88271"/>
    <lineage>
        <taxon>Eukaryota</taxon>
        <taxon>Viridiplantae</taxon>
        <taxon>Chlorophyta</taxon>
        <taxon>Picocystophyceae</taxon>
        <taxon>Picocystales</taxon>
        <taxon>Picocystaceae</taxon>
        <taxon>Picocystis</taxon>
    </lineage>
</organism>
<dbReference type="AlphaFoldDB" id="A0A6U9QFG4"/>
<dbReference type="GO" id="GO:0047746">
    <property type="term" value="F:chlorophyllase activity"/>
    <property type="evidence" value="ECO:0007669"/>
    <property type="project" value="TreeGrafter"/>
</dbReference>
<evidence type="ECO:0008006" key="4">
    <source>
        <dbReference type="Google" id="ProtNLM"/>
    </source>
</evidence>
<evidence type="ECO:0000313" key="3">
    <source>
        <dbReference type="EMBL" id="CAE0609263.1"/>
    </source>
</evidence>
<gene>
    <name evidence="2" type="ORF">PSAL00342_LOCUS3080</name>
    <name evidence="3" type="ORF">PSAL00342_LOCUS3082</name>
</gene>
<keyword evidence="1" id="KW-0732">Signal</keyword>
<proteinExistence type="predicted"/>
<dbReference type="GO" id="GO:0015996">
    <property type="term" value="P:chlorophyll catabolic process"/>
    <property type="evidence" value="ECO:0007669"/>
    <property type="project" value="TreeGrafter"/>
</dbReference>
<dbReference type="SUPFAM" id="SSF53474">
    <property type="entry name" value="alpha/beta-Hydrolases"/>
    <property type="match status" value="1"/>
</dbReference>
<name>A0A6U9QFG4_9CHLO</name>
<dbReference type="InterPro" id="IPR029058">
    <property type="entry name" value="AB_hydrolase_fold"/>
</dbReference>
<accession>A0A6U9QFG4</accession>